<dbReference type="PANTHER" id="PTHR47542">
    <property type="entry name" value="ACYL-COA N-ACYLTRANSFERASES (NAT) SUPERFAMILY PROTEIN"/>
    <property type="match status" value="1"/>
</dbReference>
<dbReference type="PROSITE" id="PS51186">
    <property type="entry name" value="GNAT"/>
    <property type="match status" value="1"/>
</dbReference>
<dbReference type="SUPFAM" id="SSF55729">
    <property type="entry name" value="Acyl-CoA N-acyltransferases (Nat)"/>
    <property type="match status" value="1"/>
</dbReference>
<protein>
    <submittedName>
        <fullName evidence="2">Acetyltransferase-like protein</fullName>
    </submittedName>
</protein>
<dbReference type="GO" id="GO:0016747">
    <property type="term" value="F:acyltransferase activity, transferring groups other than amino-acyl groups"/>
    <property type="evidence" value="ECO:0007669"/>
    <property type="project" value="InterPro"/>
</dbReference>
<dbReference type="EMBL" id="JAGMWT010000007">
    <property type="protein sequence ID" value="KAH7125409.1"/>
    <property type="molecule type" value="Genomic_DNA"/>
</dbReference>
<dbReference type="Gene3D" id="3.40.630.30">
    <property type="match status" value="1"/>
</dbReference>
<gene>
    <name evidence="2" type="ORF">B0J11DRAFT_305771</name>
</gene>
<evidence type="ECO:0000313" key="3">
    <source>
        <dbReference type="Proteomes" id="UP000700596"/>
    </source>
</evidence>
<keyword evidence="3" id="KW-1185">Reference proteome</keyword>
<name>A0A9P9DSX5_9PLEO</name>
<sequence length="168" mass="19084">MSPTFPTIHRRDEEICIQELSSIPLKDRLICLQKVHKIEKKSFPSSEAFDFETELKKKNTTLILVTKPDASINVIGYLVFLRIKRTALLHKICLTEQERGRGVGKILMLSVRTYLEKGGCDNIQLWVDEARTPAKALYQSCGFGEIDQCADYYGPGRTALKMQLLIHG</sequence>
<organism evidence="2 3">
    <name type="scientific">Dendryphion nanum</name>
    <dbReference type="NCBI Taxonomy" id="256645"/>
    <lineage>
        <taxon>Eukaryota</taxon>
        <taxon>Fungi</taxon>
        <taxon>Dikarya</taxon>
        <taxon>Ascomycota</taxon>
        <taxon>Pezizomycotina</taxon>
        <taxon>Dothideomycetes</taxon>
        <taxon>Pleosporomycetidae</taxon>
        <taxon>Pleosporales</taxon>
        <taxon>Torulaceae</taxon>
        <taxon>Dendryphion</taxon>
    </lineage>
</organism>
<dbReference type="CDD" id="cd04301">
    <property type="entry name" value="NAT_SF"/>
    <property type="match status" value="1"/>
</dbReference>
<dbReference type="OrthoDB" id="41532at2759"/>
<dbReference type="Proteomes" id="UP000700596">
    <property type="component" value="Unassembled WGS sequence"/>
</dbReference>
<dbReference type="PANTHER" id="PTHR47542:SF2">
    <property type="entry name" value="ACYL-COA N-ACYLTRANSFERASES (NAT) SUPERFAMILY PROTEIN"/>
    <property type="match status" value="1"/>
</dbReference>
<dbReference type="InterPro" id="IPR016181">
    <property type="entry name" value="Acyl_CoA_acyltransferase"/>
</dbReference>
<proteinExistence type="predicted"/>
<dbReference type="Pfam" id="PF00583">
    <property type="entry name" value="Acetyltransf_1"/>
    <property type="match status" value="1"/>
</dbReference>
<comment type="caution">
    <text evidence="2">The sequence shown here is derived from an EMBL/GenBank/DDBJ whole genome shotgun (WGS) entry which is preliminary data.</text>
</comment>
<feature type="domain" description="N-acetyltransferase" evidence="1">
    <location>
        <begin position="23"/>
        <end position="167"/>
    </location>
</feature>
<dbReference type="InterPro" id="IPR000182">
    <property type="entry name" value="GNAT_dom"/>
</dbReference>
<evidence type="ECO:0000313" key="2">
    <source>
        <dbReference type="EMBL" id="KAH7125409.1"/>
    </source>
</evidence>
<dbReference type="AlphaFoldDB" id="A0A9P9DSX5"/>
<reference evidence="2" key="1">
    <citation type="journal article" date="2021" name="Nat. Commun.">
        <title>Genetic determinants of endophytism in the Arabidopsis root mycobiome.</title>
        <authorList>
            <person name="Mesny F."/>
            <person name="Miyauchi S."/>
            <person name="Thiergart T."/>
            <person name="Pickel B."/>
            <person name="Atanasova L."/>
            <person name="Karlsson M."/>
            <person name="Huettel B."/>
            <person name="Barry K.W."/>
            <person name="Haridas S."/>
            <person name="Chen C."/>
            <person name="Bauer D."/>
            <person name="Andreopoulos W."/>
            <person name="Pangilinan J."/>
            <person name="LaButti K."/>
            <person name="Riley R."/>
            <person name="Lipzen A."/>
            <person name="Clum A."/>
            <person name="Drula E."/>
            <person name="Henrissat B."/>
            <person name="Kohler A."/>
            <person name="Grigoriev I.V."/>
            <person name="Martin F.M."/>
            <person name="Hacquard S."/>
        </authorList>
    </citation>
    <scope>NUCLEOTIDE SEQUENCE</scope>
    <source>
        <strain evidence="2">MPI-CAGE-CH-0243</strain>
    </source>
</reference>
<evidence type="ECO:0000259" key="1">
    <source>
        <dbReference type="PROSITE" id="PS51186"/>
    </source>
</evidence>
<accession>A0A9P9DSX5</accession>